<dbReference type="Gene3D" id="3.40.50.12780">
    <property type="entry name" value="N-terminal domain of ligase-like"/>
    <property type="match status" value="1"/>
</dbReference>
<dbReference type="GO" id="GO:0090433">
    <property type="term" value="F:palmitoyl-CoA ligase activity"/>
    <property type="evidence" value="ECO:0007669"/>
    <property type="project" value="TreeGrafter"/>
</dbReference>
<keyword evidence="4" id="KW-0443">Lipid metabolism</keyword>
<gene>
    <name evidence="9" type="ORF">LSTR_LSTR006880</name>
</gene>
<dbReference type="GO" id="GO:0005886">
    <property type="term" value="C:plasma membrane"/>
    <property type="evidence" value="ECO:0007669"/>
    <property type="project" value="TreeGrafter"/>
</dbReference>
<feature type="transmembrane region" description="Helical" evidence="7">
    <location>
        <begin position="25"/>
        <end position="46"/>
    </location>
</feature>
<feature type="domain" description="AMP-dependent synthetase/ligase" evidence="8">
    <location>
        <begin position="133"/>
        <end position="189"/>
    </location>
</feature>
<evidence type="ECO:0000256" key="1">
    <source>
        <dbReference type="ARBA" id="ARBA00006432"/>
    </source>
</evidence>
<dbReference type="PANTHER" id="PTHR43272:SF83">
    <property type="entry name" value="ACYL-COA SYNTHETASE LONG-CHAIN, ISOFORM J"/>
    <property type="match status" value="1"/>
</dbReference>
<organism evidence="9 10">
    <name type="scientific">Laodelphax striatellus</name>
    <name type="common">Small brown planthopper</name>
    <name type="synonym">Delphax striatella</name>
    <dbReference type="NCBI Taxonomy" id="195883"/>
    <lineage>
        <taxon>Eukaryota</taxon>
        <taxon>Metazoa</taxon>
        <taxon>Ecdysozoa</taxon>
        <taxon>Arthropoda</taxon>
        <taxon>Hexapoda</taxon>
        <taxon>Insecta</taxon>
        <taxon>Pterygota</taxon>
        <taxon>Neoptera</taxon>
        <taxon>Paraneoptera</taxon>
        <taxon>Hemiptera</taxon>
        <taxon>Auchenorrhyncha</taxon>
        <taxon>Fulgoroidea</taxon>
        <taxon>Delphacidae</taxon>
        <taxon>Criomorphinae</taxon>
        <taxon>Laodelphax</taxon>
    </lineage>
</organism>
<evidence type="ECO:0000256" key="7">
    <source>
        <dbReference type="SAM" id="Phobius"/>
    </source>
</evidence>
<dbReference type="GO" id="GO:0005524">
    <property type="term" value="F:ATP binding"/>
    <property type="evidence" value="ECO:0007669"/>
    <property type="project" value="UniProtKB-KW"/>
</dbReference>
<dbReference type="GO" id="GO:0030182">
    <property type="term" value="P:neuron differentiation"/>
    <property type="evidence" value="ECO:0007669"/>
    <property type="project" value="TreeGrafter"/>
</dbReference>
<evidence type="ECO:0000256" key="5">
    <source>
        <dbReference type="ARBA" id="ARBA00022840"/>
    </source>
</evidence>
<dbReference type="SUPFAM" id="SSF56801">
    <property type="entry name" value="Acetyl-CoA synthetase-like"/>
    <property type="match status" value="1"/>
</dbReference>
<evidence type="ECO:0000259" key="8">
    <source>
        <dbReference type="Pfam" id="PF00501"/>
    </source>
</evidence>
<evidence type="ECO:0000256" key="3">
    <source>
        <dbReference type="ARBA" id="ARBA00022741"/>
    </source>
</evidence>
<dbReference type="OrthoDB" id="1700726at2759"/>
<reference evidence="9 10" key="1">
    <citation type="journal article" date="2017" name="Gigascience">
        <title>Genome sequence of the small brown planthopper, Laodelphax striatellus.</title>
        <authorList>
            <person name="Zhu J."/>
            <person name="Jiang F."/>
            <person name="Wang X."/>
            <person name="Yang P."/>
            <person name="Bao Y."/>
            <person name="Zhao W."/>
            <person name="Wang W."/>
            <person name="Lu H."/>
            <person name="Wang Q."/>
            <person name="Cui N."/>
            <person name="Li J."/>
            <person name="Chen X."/>
            <person name="Luo L."/>
            <person name="Yu J."/>
            <person name="Kang L."/>
            <person name="Cui F."/>
        </authorList>
    </citation>
    <scope>NUCLEOTIDE SEQUENCE [LARGE SCALE GENOMIC DNA]</scope>
    <source>
        <strain evidence="9">Lst14</strain>
    </source>
</reference>
<dbReference type="Pfam" id="PF00501">
    <property type="entry name" value="AMP-binding"/>
    <property type="match status" value="1"/>
</dbReference>
<dbReference type="GO" id="GO:0035336">
    <property type="term" value="P:long-chain fatty-acyl-CoA metabolic process"/>
    <property type="evidence" value="ECO:0007669"/>
    <property type="project" value="TreeGrafter"/>
</dbReference>
<proteinExistence type="inferred from homology"/>
<dbReference type="InterPro" id="IPR042099">
    <property type="entry name" value="ANL_N_sf"/>
</dbReference>
<keyword evidence="7" id="KW-0472">Membrane</keyword>
<evidence type="ECO:0000313" key="10">
    <source>
        <dbReference type="Proteomes" id="UP000291343"/>
    </source>
</evidence>
<dbReference type="SMR" id="A0A482XFH8"/>
<accession>A0A482XFH8</accession>
<evidence type="ECO:0000256" key="2">
    <source>
        <dbReference type="ARBA" id="ARBA00022598"/>
    </source>
</evidence>
<dbReference type="GO" id="GO:0005811">
    <property type="term" value="C:lipid droplet"/>
    <property type="evidence" value="ECO:0007669"/>
    <property type="project" value="TreeGrafter"/>
</dbReference>
<dbReference type="STRING" id="195883.A0A482XFH8"/>
<comment type="similarity">
    <text evidence="1">Belongs to the ATP-dependent AMP-binding enzyme family.</text>
</comment>
<dbReference type="InterPro" id="IPR000873">
    <property type="entry name" value="AMP-dep_synth/lig_dom"/>
</dbReference>
<keyword evidence="10" id="KW-1185">Reference proteome</keyword>
<keyword evidence="2" id="KW-0436">Ligase</keyword>
<name>A0A482XFH8_LAOST</name>
<keyword evidence="4" id="KW-0276">Fatty acid metabolism</keyword>
<dbReference type="AlphaFoldDB" id="A0A482XFH8"/>
<keyword evidence="3" id="KW-0547">Nucleotide-binding</keyword>
<keyword evidence="7" id="KW-1133">Transmembrane helix</keyword>
<dbReference type="InParanoid" id="A0A482XFH8"/>
<dbReference type="Proteomes" id="UP000291343">
    <property type="component" value="Unassembled WGS sequence"/>
</dbReference>
<evidence type="ECO:0000256" key="6">
    <source>
        <dbReference type="ARBA" id="ARBA00026121"/>
    </source>
</evidence>
<dbReference type="EC" id="6.2.1.3" evidence="6"/>
<evidence type="ECO:0000256" key="4">
    <source>
        <dbReference type="ARBA" id="ARBA00022832"/>
    </source>
</evidence>
<sequence>MFQLLTVLFGCVMDAANNVWIESALGAIKAFAFVCDIITYPVYLLLQRPWEKRRMSRRVKAKPVHMGDKSVTFRSVQGPQTVHSKMLANGIDTMEKMLLYVVEQFKKKRCLGTREILADEDEIQPNGRVFKKYVLGDYKWKTYEEVNMLASNFGKGLRELGHMPKQNIVIFAETRAEWMVAAHGCFKQNIPEFYRIFFEIIIK</sequence>
<dbReference type="GO" id="GO:0005783">
    <property type="term" value="C:endoplasmic reticulum"/>
    <property type="evidence" value="ECO:0007669"/>
    <property type="project" value="TreeGrafter"/>
</dbReference>
<dbReference type="EMBL" id="QKKF02011155">
    <property type="protein sequence ID" value="RZF44330.1"/>
    <property type="molecule type" value="Genomic_DNA"/>
</dbReference>
<comment type="caution">
    <text evidence="9">The sequence shown here is derived from an EMBL/GenBank/DDBJ whole genome shotgun (WGS) entry which is preliminary data.</text>
</comment>
<evidence type="ECO:0000313" key="9">
    <source>
        <dbReference type="EMBL" id="RZF44330.1"/>
    </source>
</evidence>
<keyword evidence="5" id="KW-0067">ATP-binding</keyword>
<keyword evidence="7" id="KW-0812">Transmembrane</keyword>
<dbReference type="PANTHER" id="PTHR43272">
    <property type="entry name" value="LONG-CHAIN-FATTY-ACID--COA LIGASE"/>
    <property type="match status" value="1"/>
</dbReference>
<protein>
    <recommendedName>
        <fullName evidence="6">long-chain-fatty-acid--CoA ligase</fullName>
        <ecNumber evidence="6">6.2.1.3</ecNumber>
    </recommendedName>
</protein>